<dbReference type="AlphaFoldDB" id="A0A2T2WRA5"/>
<protein>
    <submittedName>
        <fullName evidence="1">Uncharacterized protein</fullName>
    </submittedName>
</protein>
<dbReference type="EMBL" id="PXYX01000043">
    <property type="protein sequence ID" value="PSR24772.1"/>
    <property type="molecule type" value="Genomic_DNA"/>
</dbReference>
<dbReference type="Proteomes" id="UP000242705">
    <property type="component" value="Unassembled WGS sequence"/>
</dbReference>
<reference evidence="1 2" key="1">
    <citation type="journal article" date="2014" name="BMC Genomics">
        <title>Comparison of environmental and isolate Sulfobacillus genomes reveals diverse carbon, sulfur, nitrogen, and hydrogen metabolisms.</title>
        <authorList>
            <person name="Justice N.B."/>
            <person name="Norman A."/>
            <person name="Brown C.T."/>
            <person name="Singh A."/>
            <person name="Thomas B.C."/>
            <person name="Banfield J.F."/>
        </authorList>
    </citation>
    <scope>NUCLEOTIDE SEQUENCE [LARGE SCALE GENOMIC DNA]</scope>
    <source>
        <strain evidence="1">AMDSBA5</strain>
    </source>
</reference>
<organism evidence="1 2">
    <name type="scientific">Sulfobacillus thermosulfidooxidans</name>
    <dbReference type="NCBI Taxonomy" id="28034"/>
    <lineage>
        <taxon>Bacteria</taxon>
        <taxon>Bacillati</taxon>
        <taxon>Bacillota</taxon>
        <taxon>Clostridia</taxon>
        <taxon>Eubacteriales</taxon>
        <taxon>Clostridiales Family XVII. Incertae Sedis</taxon>
        <taxon>Sulfobacillus</taxon>
    </lineage>
</organism>
<comment type="caution">
    <text evidence="1">The sequence shown here is derived from an EMBL/GenBank/DDBJ whole genome shotgun (WGS) entry which is preliminary data.</text>
</comment>
<proteinExistence type="predicted"/>
<evidence type="ECO:0000313" key="1">
    <source>
        <dbReference type="EMBL" id="PSR24772.1"/>
    </source>
</evidence>
<evidence type="ECO:0000313" key="2">
    <source>
        <dbReference type="Proteomes" id="UP000242705"/>
    </source>
</evidence>
<accession>A0A2T2WRA5</accession>
<gene>
    <name evidence="1" type="ORF">C7B47_13995</name>
</gene>
<name>A0A2T2WRA5_SULTH</name>
<sequence>MRPFQLYDFAWGRWIINGKRMESASVVHIGAESETIDLKEISEEFRTNTRWADINNEQIGRRVRLIDDN</sequence>